<protein>
    <submittedName>
        <fullName evidence="4">ABC transporter substrate-binding protein</fullName>
    </submittedName>
</protein>
<proteinExistence type="inferred from homology"/>
<dbReference type="RefSeq" id="WP_385946735.1">
    <property type="nucleotide sequence ID" value="NZ_JBHSUB010000006.1"/>
</dbReference>
<dbReference type="PANTHER" id="PTHR30024">
    <property type="entry name" value="ALIPHATIC SULFONATES-BINDING PROTEIN-RELATED"/>
    <property type="match status" value="1"/>
</dbReference>
<keyword evidence="2" id="KW-0732">Signal</keyword>
<dbReference type="EMBL" id="JBHSUB010000006">
    <property type="protein sequence ID" value="MFC6377329.1"/>
    <property type="molecule type" value="Genomic_DNA"/>
</dbReference>
<evidence type="ECO:0000256" key="1">
    <source>
        <dbReference type="ARBA" id="ARBA00010742"/>
    </source>
</evidence>
<dbReference type="CDD" id="cd13558">
    <property type="entry name" value="PBP2_SsuA_like_2"/>
    <property type="match status" value="1"/>
</dbReference>
<evidence type="ECO:0000259" key="3">
    <source>
        <dbReference type="SMART" id="SM00062"/>
    </source>
</evidence>
<dbReference type="InterPro" id="IPR010067">
    <property type="entry name" value="ABC_SsuA_sub-bd"/>
</dbReference>
<feature type="chain" id="PRO_5045692994" evidence="2">
    <location>
        <begin position="21"/>
        <end position="321"/>
    </location>
</feature>
<gene>
    <name evidence="4" type="ORF">ACFP9W_04370</name>
</gene>
<name>A0ABW1VUV9_9GAMM</name>
<dbReference type="SMART" id="SM00062">
    <property type="entry name" value="PBPb"/>
    <property type="match status" value="1"/>
</dbReference>
<comment type="similarity">
    <text evidence="1">Belongs to the bacterial solute-binding protein SsuA/TauA family.</text>
</comment>
<feature type="signal peptide" evidence="2">
    <location>
        <begin position="1"/>
        <end position="20"/>
    </location>
</feature>
<evidence type="ECO:0000313" key="5">
    <source>
        <dbReference type="Proteomes" id="UP001596230"/>
    </source>
</evidence>
<sequence length="321" mass="34384">MKRITSVLLLLSLSSGLVQASGLTLQIADQKGGMRAVLDAAGELTHLSYRIQWSEFPAAAPLAEALNAGAVDAGIIGDAPLLFAEAGGARVKAIAVAKSDAYGTALLVNAGSPLHSAADLKGKTIATNRGSIGHFVALKALASAGLKPSDVTFRFLTPSDAKLALSQGDVDVWATWEPYTAFAETQDHMRVLVNGRGLWSGNTFVAATDTALADPKKRQALQDFLLRLARAQQWANQHPDSYSQTLSKIIGFPQEAVKLSFSRRHMVWQPIDAKTVQQQQQTADFYQQSGLLPQRLQVASTFDHRFILTEPATNVPAGQTP</sequence>
<dbReference type="Pfam" id="PF12974">
    <property type="entry name" value="Phosphonate-bd"/>
    <property type="match status" value="1"/>
</dbReference>
<dbReference type="NCBIfam" id="TIGR01728">
    <property type="entry name" value="SsuA_fam"/>
    <property type="match status" value="1"/>
</dbReference>
<reference evidence="5" key="1">
    <citation type="journal article" date="2019" name="Int. J. Syst. Evol. Microbiol.">
        <title>The Global Catalogue of Microorganisms (GCM) 10K type strain sequencing project: providing services to taxonomists for standard genome sequencing and annotation.</title>
        <authorList>
            <consortium name="The Broad Institute Genomics Platform"/>
            <consortium name="The Broad Institute Genome Sequencing Center for Infectious Disease"/>
            <person name="Wu L."/>
            <person name="Ma J."/>
        </authorList>
    </citation>
    <scope>NUCLEOTIDE SEQUENCE [LARGE SCALE GENOMIC DNA]</scope>
    <source>
        <strain evidence="5">CGMCC 1.18518</strain>
    </source>
</reference>
<feature type="domain" description="Solute-binding protein family 3/N-terminal" evidence="3">
    <location>
        <begin position="24"/>
        <end position="238"/>
    </location>
</feature>
<dbReference type="SUPFAM" id="SSF53850">
    <property type="entry name" value="Periplasmic binding protein-like II"/>
    <property type="match status" value="1"/>
</dbReference>
<organism evidence="4 5">
    <name type="scientific">Tatumella terrea</name>
    <dbReference type="NCBI Taxonomy" id="419007"/>
    <lineage>
        <taxon>Bacteria</taxon>
        <taxon>Pseudomonadati</taxon>
        <taxon>Pseudomonadota</taxon>
        <taxon>Gammaproteobacteria</taxon>
        <taxon>Enterobacterales</taxon>
        <taxon>Erwiniaceae</taxon>
        <taxon>Tatumella</taxon>
    </lineage>
</organism>
<evidence type="ECO:0000313" key="4">
    <source>
        <dbReference type="EMBL" id="MFC6377329.1"/>
    </source>
</evidence>
<comment type="caution">
    <text evidence="4">The sequence shown here is derived from an EMBL/GenBank/DDBJ whole genome shotgun (WGS) entry which is preliminary data.</text>
</comment>
<accession>A0ABW1VUV9</accession>
<dbReference type="Gene3D" id="3.40.190.10">
    <property type="entry name" value="Periplasmic binding protein-like II"/>
    <property type="match status" value="2"/>
</dbReference>
<keyword evidence="5" id="KW-1185">Reference proteome</keyword>
<dbReference type="PANTHER" id="PTHR30024:SF48">
    <property type="entry name" value="ABC TRANSPORTER SUBSTRATE-BINDING PROTEIN"/>
    <property type="match status" value="1"/>
</dbReference>
<evidence type="ECO:0000256" key="2">
    <source>
        <dbReference type="SAM" id="SignalP"/>
    </source>
</evidence>
<dbReference type="InterPro" id="IPR001638">
    <property type="entry name" value="Solute-binding_3/MltF_N"/>
</dbReference>
<dbReference type="Proteomes" id="UP001596230">
    <property type="component" value="Unassembled WGS sequence"/>
</dbReference>